<dbReference type="PANTHER" id="PTHR38588">
    <property type="entry name" value="BLL0334 PROTEIN"/>
    <property type="match status" value="1"/>
</dbReference>
<feature type="region of interest" description="Disordered" evidence="1">
    <location>
        <begin position="188"/>
        <end position="209"/>
    </location>
</feature>
<dbReference type="EMBL" id="BOOU01000007">
    <property type="protein sequence ID" value="GII75597.1"/>
    <property type="molecule type" value="Genomic_DNA"/>
</dbReference>
<feature type="region of interest" description="Disordered" evidence="1">
    <location>
        <begin position="241"/>
        <end position="296"/>
    </location>
</feature>
<evidence type="ECO:0000256" key="1">
    <source>
        <dbReference type="SAM" id="MobiDB-lite"/>
    </source>
</evidence>
<accession>A0A919UYW7</accession>
<protein>
    <submittedName>
        <fullName evidence="3">Carbon monoxide dehydrogenase subunit G</fullName>
    </submittedName>
</protein>
<dbReference type="Pfam" id="PF06240">
    <property type="entry name" value="COXG"/>
    <property type="match status" value="1"/>
</dbReference>
<keyword evidence="2" id="KW-0812">Transmembrane</keyword>
<evidence type="ECO:0000313" key="3">
    <source>
        <dbReference type="EMBL" id="GII75597.1"/>
    </source>
</evidence>
<keyword evidence="2" id="KW-1133">Transmembrane helix</keyword>
<dbReference type="PANTHER" id="PTHR38588:SF1">
    <property type="entry name" value="BLL0334 PROTEIN"/>
    <property type="match status" value="1"/>
</dbReference>
<keyword evidence="4" id="KW-1185">Reference proteome</keyword>
<evidence type="ECO:0000256" key="2">
    <source>
        <dbReference type="SAM" id="Phobius"/>
    </source>
</evidence>
<dbReference type="AlphaFoldDB" id="A0A919UYW7"/>
<organism evidence="3 4">
    <name type="scientific">Sphaerisporangium rufum</name>
    <dbReference type="NCBI Taxonomy" id="1381558"/>
    <lineage>
        <taxon>Bacteria</taxon>
        <taxon>Bacillati</taxon>
        <taxon>Actinomycetota</taxon>
        <taxon>Actinomycetes</taxon>
        <taxon>Streptosporangiales</taxon>
        <taxon>Streptosporangiaceae</taxon>
        <taxon>Sphaerisporangium</taxon>
    </lineage>
</organism>
<comment type="caution">
    <text evidence="3">The sequence shown here is derived from an EMBL/GenBank/DDBJ whole genome shotgun (WGS) entry which is preliminary data.</text>
</comment>
<dbReference type="Gene3D" id="3.30.530.20">
    <property type="match status" value="1"/>
</dbReference>
<dbReference type="CDD" id="cd07823">
    <property type="entry name" value="SRPBCC_5"/>
    <property type="match status" value="1"/>
</dbReference>
<evidence type="ECO:0000313" key="4">
    <source>
        <dbReference type="Proteomes" id="UP000655287"/>
    </source>
</evidence>
<sequence length="338" mass="35091">MEDGAVLAATVKRSGTMAMRFEHEFTVPVPVEQAWPVLLDVERVAPCLPGATLDAVEGDAFTGRMKVKVGPVTVTYKGRAAFTSVDKDAHALTLEASGKEARGTGTAGATVDATLAADPDDTERTKVAVRTSFNVTGRPAQFGRGMMAEVGERLIDRFAANLAALLAEAPGEVPAGERETGAVPPLAAEPAATPFNQPVDSPLGTARPDDAAEPLLQVAPPVNGASTVPGELAEQAVSELPAAEAEAPATRPIPGREAAPRPAPAERHLAAVPDDALDPTGREAHPAGTTRTSRTAEEEALDLLRVAGVPMLKRVAPVVAVLAALLAVAWYVRRLLTR</sequence>
<name>A0A919UYW7_9ACTN</name>
<dbReference type="Proteomes" id="UP000655287">
    <property type="component" value="Unassembled WGS sequence"/>
</dbReference>
<dbReference type="InterPro" id="IPR010419">
    <property type="entry name" value="CO_DH_gsu"/>
</dbReference>
<dbReference type="SUPFAM" id="SSF55961">
    <property type="entry name" value="Bet v1-like"/>
    <property type="match status" value="1"/>
</dbReference>
<feature type="transmembrane region" description="Helical" evidence="2">
    <location>
        <begin position="315"/>
        <end position="332"/>
    </location>
</feature>
<gene>
    <name evidence="3" type="ORF">Sru01_05790</name>
</gene>
<proteinExistence type="predicted"/>
<feature type="compositionally biased region" description="Low complexity" evidence="1">
    <location>
        <begin position="241"/>
        <end position="257"/>
    </location>
</feature>
<reference evidence="3" key="1">
    <citation type="submission" date="2021-01" db="EMBL/GenBank/DDBJ databases">
        <title>Whole genome shotgun sequence of Sphaerisporangium rufum NBRC 109079.</title>
        <authorList>
            <person name="Komaki H."/>
            <person name="Tamura T."/>
        </authorList>
    </citation>
    <scope>NUCLEOTIDE SEQUENCE</scope>
    <source>
        <strain evidence="3">NBRC 109079</strain>
    </source>
</reference>
<dbReference type="InterPro" id="IPR023393">
    <property type="entry name" value="START-like_dom_sf"/>
</dbReference>
<keyword evidence="2" id="KW-0472">Membrane</keyword>